<dbReference type="Gene3D" id="3.60.40.10">
    <property type="entry name" value="PPM-type phosphatase domain"/>
    <property type="match status" value="1"/>
</dbReference>
<dbReference type="Pfam" id="PF07228">
    <property type="entry name" value="SpoIIE"/>
    <property type="match status" value="2"/>
</dbReference>
<reference evidence="5 6" key="4">
    <citation type="journal article" date="2020" name="Sci. Rep.">
        <title>beta-carboline chemical signals induce reveromycin production through a LuxR family regulator in Streptomyces sp. SN-593.</title>
        <authorList>
            <person name="Panthee S."/>
            <person name="Kito N."/>
            <person name="Hayashi T."/>
            <person name="Shimizu T."/>
            <person name="Ishikawa J."/>
            <person name="Hamamoto H."/>
            <person name="Osada H."/>
            <person name="Takahashi S."/>
        </authorList>
    </citation>
    <scope>NUCLEOTIDE SEQUENCE [LARGE SCALE GENOMIC DNA]</scope>
    <source>
        <strain evidence="5 6">SN-593</strain>
    </source>
</reference>
<keyword evidence="3" id="KW-0472">Membrane</keyword>
<reference evidence="5 6" key="3">
    <citation type="journal article" date="2011" name="Nat. Chem. Biol.">
        <title>Reveromycin A biosynthesis uses RevG and RevJ for stereospecific spiroacetal formation.</title>
        <authorList>
            <person name="Takahashi S."/>
            <person name="Toyoda A."/>
            <person name="Sekiyama Y."/>
            <person name="Takagi H."/>
            <person name="Nogawa T."/>
            <person name="Uramoto M."/>
            <person name="Suzuki R."/>
            <person name="Koshino H."/>
            <person name="Kumano T."/>
            <person name="Panthee S."/>
            <person name="Dairi T."/>
            <person name="Ishikawa J."/>
            <person name="Ikeda H."/>
            <person name="Sakaki Y."/>
            <person name="Osada H."/>
        </authorList>
    </citation>
    <scope>NUCLEOTIDE SEQUENCE [LARGE SCALE GENOMIC DNA]</scope>
    <source>
        <strain evidence="5 6">SN-593</strain>
    </source>
</reference>
<dbReference type="GO" id="GO:0016791">
    <property type="term" value="F:phosphatase activity"/>
    <property type="evidence" value="ECO:0007669"/>
    <property type="project" value="TreeGrafter"/>
</dbReference>
<proteinExistence type="predicted"/>
<dbReference type="InterPro" id="IPR052016">
    <property type="entry name" value="Bact_Sigma-Reg"/>
</dbReference>
<evidence type="ECO:0000256" key="3">
    <source>
        <dbReference type="SAM" id="Phobius"/>
    </source>
</evidence>
<feature type="transmembrane region" description="Helical" evidence="3">
    <location>
        <begin position="59"/>
        <end position="83"/>
    </location>
</feature>
<keyword evidence="6" id="KW-1185">Reference proteome</keyword>
<feature type="region of interest" description="Disordered" evidence="2">
    <location>
        <begin position="260"/>
        <end position="291"/>
    </location>
</feature>
<reference evidence="5 6" key="2">
    <citation type="journal article" date="2011" name="J. Antibiot.">
        <title>Furaquinocins I and J: novel polyketide isoprenoid hybrid compounds from Streptomyces reveromyceticus SN-593.</title>
        <authorList>
            <person name="Panthee S."/>
            <person name="Takahashi S."/>
            <person name="Takagi H."/>
            <person name="Nogawa T."/>
            <person name="Oowada E."/>
            <person name="Uramoto M."/>
            <person name="Osada H."/>
        </authorList>
    </citation>
    <scope>NUCLEOTIDE SEQUENCE [LARGE SCALE GENOMIC DNA]</scope>
    <source>
        <strain evidence="5 6">SN-593</strain>
    </source>
</reference>
<keyword evidence="3" id="KW-1133">Transmembrane helix</keyword>
<dbReference type="InterPro" id="IPR001932">
    <property type="entry name" value="PPM-type_phosphatase-like_dom"/>
</dbReference>
<accession>A0A7U3VSY3</accession>
<name>A0A7U3VSY3_9ACTN</name>
<feature type="domain" description="PPM-type phosphatase" evidence="4">
    <location>
        <begin position="141"/>
        <end position="397"/>
    </location>
</feature>
<organism evidence="5 6">
    <name type="scientific">Actinacidiphila reveromycinica</name>
    <dbReference type="NCBI Taxonomy" id="659352"/>
    <lineage>
        <taxon>Bacteria</taxon>
        <taxon>Bacillati</taxon>
        <taxon>Actinomycetota</taxon>
        <taxon>Actinomycetes</taxon>
        <taxon>Kitasatosporales</taxon>
        <taxon>Streptomycetaceae</taxon>
        <taxon>Actinacidiphila</taxon>
    </lineage>
</organism>
<sequence>MTNPHRSRRPRARDGRPRGLAGWSPALLTLLIGVLAVLTPEDFAVSRLLPAAPALAASMWSVGGTILLGILTMAAMFAIQIAFSEPATTFTALALGGVTAAAAYAAHVRLQRERTLSQVRSVADAAQAVVLRPVPHRLGGVGIETLYLAAAEEARIGGDFFEAVETPHGVRVLLGDVRGKGLSAVGVASAITNGFREAAYDEPDLARLARRLDTSMRRYSDTVTSSDAGEGFATAVLAEVRPGTRQVALVNCGHPPPLLLSGGPDGASPDRAAADENGLSGVGASGAGPSSVGPLAPAAVRALDPSAPSPPLNMAALIGGDYTVDTLRLSHGERLLFYTDGVIETRDRSGRFFPLEEWVVRQTAVPAPRLLGLLHRQLLRFSGGALDDDIAALVVHCEAAGAGRPAAAASGASPVPDP</sequence>
<dbReference type="RefSeq" id="WP_202238109.1">
    <property type="nucleotide sequence ID" value="NZ_AP018365.1"/>
</dbReference>
<dbReference type="InterPro" id="IPR036457">
    <property type="entry name" value="PPM-type-like_dom_sf"/>
</dbReference>
<keyword evidence="3" id="KW-0812">Transmembrane</keyword>
<dbReference type="PANTHER" id="PTHR43156">
    <property type="entry name" value="STAGE II SPORULATION PROTEIN E-RELATED"/>
    <property type="match status" value="1"/>
</dbReference>
<dbReference type="EMBL" id="AP018365">
    <property type="protein sequence ID" value="BBB02170.1"/>
    <property type="molecule type" value="Genomic_DNA"/>
</dbReference>
<dbReference type="SMART" id="SM00331">
    <property type="entry name" value="PP2C_SIG"/>
    <property type="match status" value="1"/>
</dbReference>
<gene>
    <name evidence="5" type="ORF">RVR_9917</name>
</gene>
<keyword evidence="1" id="KW-0378">Hydrolase</keyword>
<dbReference type="KEGG" id="arev:RVR_9917"/>
<dbReference type="AlphaFoldDB" id="A0A7U3VSY3"/>
<evidence type="ECO:0000256" key="1">
    <source>
        <dbReference type="ARBA" id="ARBA00022801"/>
    </source>
</evidence>
<evidence type="ECO:0000256" key="2">
    <source>
        <dbReference type="SAM" id="MobiDB-lite"/>
    </source>
</evidence>
<evidence type="ECO:0000259" key="4">
    <source>
        <dbReference type="SMART" id="SM00331"/>
    </source>
</evidence>
<evidence type="ECO:0000313" key="6">
    <source>
        <dbReference type="Proteomes" id="UP000595703"/>
    </source>
</evidence>
<feature type="transmembrane region" description="Helical" evidence="3">
    <location>
        <begin position="90"/>
        <end position="110"/>
    </location>
</feature>
<dbReference type="Proteomes" id="UP000595703">
    <property type="component" value="Chromosome"/>
</dbReference>
<feature type="transmembrane region" description="Helical" evidence="3">
    <location>
        <begin position="20"/>
        <end position="39"/>
    </location>
</feature>
<dbReference type="SUPFAM" id="SSF81606">
    <property type="entry name" value="PP2C-like"/>
    <property type="match status" value="1"/>
</dbReference>
<evidence type="ECO:0000313" key="5">
    <source>
        <dbReference type="EMBL" id="BBB02170.1"/>
    </source>
</evidence>
<reference evidence="5 6" key="1">
    <citation type="journal article" date="2010" name="J. Bacteriol.">
        <title>Biochemical characterization of a novel indole prenyltransferase from Streptomyces sp. SN-593.</title>
        <authorList>
            <person name="Takahashi S."/>
            <person name="Takagi H."/>
            <person name="Toyoda A."/>
            <person name="Uramoto M."/>
            <person name="Nogawa T."/>
            <person name="Ueki M."/>
            <person name="Sakaki Y."/>
            <person name="Osada H."/>
        </authorList>
    </citation>
    <scope>NUCLEOTIDE SEQUENCE [LARGE SCALE GENOMIC DNA]</scope>
    <source>
        <strain evidence="5 6">SN-593</strain>
    </source>
</reference>
<feature type="compositionally biased region" description="Low complexity" evidence="2">
    <location>
        <begin position="260"/>
        <end position="269"/>
    </location>
</feature>
<protein>
    <submittedName>
        <fullName evidence="5">Putative integral membrane protein</fullName>
    </submittedName>
</protein>
<dbReference type="PANTHER" id="PTHR43156:SF2">
    <property type="entry name" value="STAGE II SPORULATION PROTEIN E"/>
    <property type="match status" value="1"/>
</dbReference>